<organism evidence="1 2">
    <name type="scientific">Paenibacillus algicola</name>
    <dbReference type="NCBI Taxonomy" id="2565926"/>
    <lineage>
        <taxon>Bacteria</taxon>
        <taxon>Bacillati</taxon>
        <taxon>Bacillota</taxon>
        <taxon>Bacilli</taxon>
        <taxon>Bacillales</taxon>
        <taxon>Paenibacillaceae</taxon>
        <taxon>Paenibacillus</taxon>
    </lineage>
</organism>
<dbReference type="Proteomes" id="UP000300879">
    <property type="component" value="Chromosome"/>
</dbReference>
<reference evidence="1 2" key="1">
    <citation type="submission" date="2019-05" db="EMBL/GenBank/DDBJ databases">
        <authorList>
            <person name="Chen C."/>
        </authorList>
    </citation>
    <scope>NUCLEOTIDE SEQUENCE [LARGE SCALE GENOMIC DNA]</scope>
    <source>
        <strain evidence="1 2">HB172198</strain>
    </source>
</reference>
<protein>
    <recommendedName>
        <fullName evidence="3">Endospore coat-associated protein</fullName>
    </recommendedName>
</protein>
<dbReference type="OrthoDB" id="7869153at2"/>
<dbReference type="RefSeq" id="WP_138226438.1">
    <property type="nucleotide sequence ID" value="NZ_CP040396.1"/>
</dbReference>
<dbReference type="SUPFAM" id="SSF56059">
    <property type="entry name" value="Glutathione synthetase ATP-binding domain-like"/>
    <property type="match status" value="1"/>
</dbReference>
<name>A0A4P8XSH7_9BACL</name>
<dbReference type="EMBL" id="CP040396">
    <property type="protein sequence ID" value="QCT03589.1"/>
    <property type="molecule type" value="Genomic_DNA"/>
</dbReference>
<dbReference type="AlphaFoldDB" id="A0A4P8XSH7"/>
<evidence type="ECO:0008006" key="3">
    <source>
        <dbReference type="Google" id="ProtNLM"/>
    </source>
</evidence>
<evidence type="ECO:0000313" key="1">
    <source>
        <dbReference type="EMBL" id="QCT03589.1"/>
    </source>
</evidence>
<dbReference type="KEGG" id="palo:E6C60_2878"/>
<gene>
    <name evidence="1" type="ORF">E6C60_2878</name>
</gene>
<sequence length="369" mass="42401">MISRSPEAAKPVVAILTMSDPYRMFRGNRHNFQDIIRTGRDMGFEVYVVTVKDLDLDSPVLRGFIPAGDQTWEQKLFPFPRVIYNRIPAREDEAKPKVTRKIKACLRHPRLELYNPYFFNKRELFDWLNQSRQTRQWAPATKKLKGFSSLCDMIKSHPYLYLKPEEGKAGHGIMRLKHQSSKALPYRLQIQNNRGSTTYKAATLERLWQRVYKETTGEPYLIQQGIELAALHGRPFDLRLLVQKAEHGSFSVTGIGARMAGADSITTHVPRGGSIEDPEKLLTAVFGPERSQDILGRVRNAAVQIAKQIEKGSEYQLGEMSMDLGIDTSGSLWFFEANARPMKFDEPNIRKRSLERIFKYCHYLIGHRS</sequence>
<proteinExistence type="predicted"/>
<accession>A0A4P8XSH7</accession>
<keyword evidence="2" id="KW-1185">Reference proteome</keyword>
<dbReference type="InterPro" id="IPR026838">
    <property type="entry name" value="YheC/D"/>
</dbReference>
<dbReference type="Pfam" id="PF14398">
    <property type="entry name" value="ATPgrasp_YheCD"/>
    <property type="match status" value="1"/>
</dbReference>
<evidence type="ECO:0000313" key="2">
    <source>
        <dbReference type="Proteomes" id="UP000300879"/>
    </source>
</evidence>